<organism evidence="1 2">
    <name type="scientific">Megaselia scalaris</name>
    <name type="common">Humpbacked fly</name>
    <name type="synonym">Phora scalaris</name>
    <dbReference type="NCBI Taxonomy" id="36166"/>
    <lineage>
        <taxon>Eukaryota</taxon>
        <taxon>Metazoa</taxon>
        <taxon>Ecdysozoa</taxon>
        <taxon>Arthropoda</taxon>
        <taxon>Hexapoda</taxon>
        <taxon>Insecta</taxon>
        <taxon>Pterygota</taxon>
        <taxon>Neoptera</taxon>
        <taxon>Endopterygota</taxon>
        <taxon>Diptera</taxon>
        <taxon>Brachycera</taxon>
        <taxon>Muscomorpha</taxon>
        <taxon>Platypezoidea</taxon>
        <taxon>Phoridae</taxon>
        <taxon>Megaseliini</taxon>
        <taxon>Megaselia</taxon>
    </lineage>
</organism>
<accession>T1GXR3</accession>
<dbReference type="EnsemblMetazoa" id="MESCA008618-RA">
    <property type="protein sequence ID" value="MESCA008618-PA"/>
    <property type="gene ID" value="MESCA008618"/>
</dbReference>
<evidence type="ECO:0000313" key="1">
    <source>
        <dbReference type="EnsemblMetazoa" id="MESCA008618-PA"/>
    </source>
</evidence>
<dbReference type="EMBL" id="CAQQ02386543">
    <property type="status" value="NOT_ANNOTATED_CDS"/>
    <property type="molecule type" value="Genomic_DNA"/>
</dbReference>
<protein>
    <submittedName>
        <fullName evidence="1">Uncharacterized protein</fullName>
    </submittedName>
</protein>
<evidence type="ECO:0000313" key="2">
    <source>
        <dbReference type="Proteomes" id="UP000015102"/>
    </source>
</evidence>
<proteinExistence type="predicted"/>
<dbReference type="AlphaFoldDB" id="T1GXR3"/>
<keyword evidence="2" id="KW-1185">Reference proteome</keyword>
<dbReference type="Proteomes" id="UP000015102">
    <property type="component" value="Unassembled WGS sequence"/>
</dbReference>
<name>T1GXR3_MEGSC</name>
<reference evidence="1" key="2">
    <citation type="submission" date="2015-06" db="UniProtKB">
        <authorList>
            <consortium name="EnsemblMetazoa"/>
        </authorList>
    </citation>
    <scope>IDENTIFICATION</scope>
</reference>
<reference evidence="2" key="1">
    <citation type="submission" date="2013-02" db="EMBL/GenBank/DDBJ databases">
        <authorList>
            <person name="Hughes D."/>
        </authorList>
    </citation>
    <scope>NUCLEOTIDE SEQUENCE</scope>
    <source>
        <strain>Durham</strain>
        <strain evidence="2">NC isolate 2 -- Noor lab</strain>
    </source>
</reference>
<dbReference type="EMBL" id="CAQQ02386544">
    <property type="status" value="NOT_ANNOTATED_CDS"/>
    <property type="molecule type" value="Genomic_DNA"/>
</dbReference>
<dbReference type="HOGENOM" id="CLU_1888133_0_0_1"/>
<sequence>MILTSFDREGEDVENESSFENIFFNYFIRKMVDEKDYYHSTILFINIGILLYELAKKNLILEYTPPFKGSGFDDWQFRVKMYMKSSNLLAALTEDEPAEVNAKTEFNKMNDKAMNRLVSFVHNDCLCHTREKETA</sequence>